<evidence type="ECO:0000313" key="3">
    <source>
        <dbReference type="Proteomes" id="UP000262524"/>
    </source>
</evidence>
<reference evidence="2 3" key="1">
    <citation type="submission" date="2018-08" db="EMBL/GenBank/DDBJ databases">
        <title>A genome reference for cultivated species of the human gut microbiota.</title>
        <authorList>
            <person name="Zou Y."/>
            <person name="Xue W."/>
            <person name="Luo G."/>
        </authorList>
    </citation>
    <scope>NUCLEOTIDE SEQUENCE [LARGE SCALE GENOMIC DNA]</scope>
    <source>
        <strain evidence="2 3">TM10-1AC</strain>
    </source>
</reference>
<dbReference type="AlphaFoldDB" id="A0A374NBD5"/>
<dbReference type="RefSeq" id="WP_117983398.1">
    <property type="nucleotide sequence ID" value="NZ_QSOE01000115.1"/>
</dbReference>
<gene>
    <name evidence="2" type="ORF">DXD91_12915</name>
</gene>
<proteinExistence type="predicted"/>
<organism evidence="2 3">
    <name type="scientific">Anaerobutyricum hallii</name>
    <dbReference type="NCBI Taxonomy" id="39488"/>
    <lineage>
        <taxon>Bacteria</taxon>
        <taxon>Bacillati</taxon>
        <taxon>Bacillota</taxon>
        <taxon>Clostridia</taxon>
        <taxon>Lachnospirales</taxon>
        <taxon>Lachnospiraceae</taxon>
        <taxon>Anaerobutyricum</taxon>
    </lineage>
</organism>
<feature type="transmembrane region" description="Helical" evidence="1">
    <location>
        <begin position="33"/>
        <end position="51"/>
    </location>
</feature>
<name>A0A374NBD5_9FIRM</name>
<keyword evidence="1" id="KW-0472">Membrane</keyword>
<keyword evidence="1" id="KW-1133">Transmembrane helix</keyword>
<sequence>MEIKWEKMDYIAFILLGMLTIFCGNKQLQQLVAGLYIALAIWYVYTIIYEVKRYRQQEKDINSFAECLENVKKVQRIPDDIEIQKIGSGLVTFPSSFDGTFYAIKIRAGEFIAVHEKLYCMLTESSNIILLQTKSPIAAYELAVGESMIIDNRKLAAASSSLICEGKFLQTLYQVLGIRKRYEEKIIGPGRLWLTDTLIKEEES</sequence>
<dbReference type="EMBL" id="QSOE01000115">
    <property type="protein sequence ID" value="RGI81238.1"/>
    <property type="molecule type" value="Genomic_DNA"/>
</dbReference>
<evidence type="ECO:0000313" key="2">
    <source>
        <dbReference type="EMBL" id="RGI81238.1"/>
    </source>
</evidence>
<comment type="caution">
    <text evidence="2">The sequence shown here is derived from an EMBL/GenBank/DDBJ whole genome shotgun (WGS) entry which is preliminary data.</text>
</comment>
<protein>
    <submittedName>
        <fullName evidence="2">Uncharacterized protein</fullName>
    </submittedName>
</protein>
<keyword evidence="1" id="KW-0812">Transmembrane</keyword>
<dbReference type="Proteomes" id="UP000262524">
    <property type="component" value="Unassembled WGS sequence"/>
</dbReference>
<evidence type="ECO:0000256" key="1">
    <source>
        <dbReference type="SAM" id="Phobius"/>
    </source>
</evidence>
<accession>A0A374NBD5</accession>